<dbReference type="Gene3D" id="3.30.70.1280">
    <property type="entry name" value="SP0830-like domains"/>
    <property type="match status" value="1"/>
</dbReference>
<dbReference type="InterPro" id="IPR012545">
    <property type="entry name" value="DUF1697"/>
</dbReference>
<dbReference type="RefSeq" id="WP_087158038.1">
    <property type="nucleotide sequence ID" value="NZ_NFKM01000001.1"/>
</dbReference>
<keyword evidence="2" id="KW-1185">Reference proteome</keyword>
<dbReference type="Pfam" id="PF08002">
    <property type="entry name" value="DUF1697"/>
    <property type="match status" value="1"/>
</dbReference>
<comment type="caution">
    <text evidence="1">The sequence shown here is derived from an EMBL/GenBank/DDBJ whole genome shotgun (WGS) entry which is preliminary data.</text>
</comment>
<protein>
    <recommendedName>
        <fullName evidence="3">DUF1697 domain-containing protein</fullName>
    </recommendedName>
</protein>
<dbReference type="PANTHER" id="PTHR36439:SF1">
    <property type="entry name" value="DUF1697 DOMAIN-CONTAINING PROTEIN"/>
    <property type="match status" value="1"/>
</dbReference>
<dbReference type="Gene3D" id="3.30.70.1260">
    <property type="entry name" value="bacterial protein sp0830 like"/>
    <property type="match status" value="1"/>
</dbReference>
<reference evidence="2" key="1">
    <citation type="submission" date="2017-04" db="EMBL/GenBank/DDBJ databases">
        <title>Function of individual gut microbiota members based on whole genome sequencing of pure cultures obtained from chicken caecum.</title>
        <authorList>
            <person name="Medvecky M."/>
            <person name="Cejkova D."/>
            <person name="Polansky O."/>
            <person name="Karasova D."/>
            <person name="Kubasova T."/>
            <person name="Cizek A."/>
            <person name="Rychlik I."/>
        </authorList>
    </citation>
    <scope>NUCLEOTIDE SEQUENCE [LARGE SCALE GENOMIC DNA]</scope>
    <source>
        <strain evidence="2">An178</strain>
    </source>
</reference>
<evidence type="ECO:0008006" key="3">
    <source>
        <dbReference type="Google" id="ProtNLM"/>
    </source>
</evidence>
<evidence type="ECO:0000313" key="1">
    <source>
        <dbReference type="EMBL" id="OUP61995.1"/>
    </source>
</evidence>
<name>A0A1Y4LZH7_9FIRM</name>
<organism evidence="1 2">
    <name type="scientific">Faecalitalea cylindroides</name>
    <dbReference type="NCBI Taxonomy" id="39483"/>
    <lineage>
        <taxon>Bacteria</taxon>
        <taxon>Bacillati</taxon>
        <taxon>Bacillota</taxon>
        <taxon>Erysipelotrichia</taxon>
        <taxon>Erysipelotrichales</taxon>
        <taxon>Erysipelotrichaceae</taxon>
        <taxon>Faecalitalea</taxon>
    </lineage>
</organism>
<evidence type="ECO:0000313" key="2">
    <source>
        <dbReference type="Proteomes" id="UP000195447"/>
    </source>
</evidence>
<dbReference type="SUPFAM" id="SSF160379">
    <property type="entry name" value="SP0830-like"/>
    <property type="match status" value="1"/>
</dbReference>
<gene>
    <name evidence="1" type="ORF">B5F14_01010</name>
</gene>
<dbReference type="PIRSF" id="PIRSF008502">
    <property type="entry name" value="UCP008502"/>
    <property type="match status" value="1"/>
</dbReference>
<dbReference type="AlphaFoldDB" id="A0A1Y4LZH7"/>
<proteinExistence type="predicted"/>
<sequence>MVRYIALLRGINISGKNKISMQKLKECFEELPFHEVKTYLNSGNVIFSTSETNISDITSSIESMIKKTFDLNIPVLVISQKSLQNALQKEPSWWNSKNKDIYDNLIFILPPATFKDVYDNLGRPNDQYERIENVENFIFWSFDRKNYQKTYWWAKTASSTISTQLTIRTANTVKKIINL</sequence>
<dbReference type="Proteomes" id="UP000195447">
    <property type="component" value="Unassembled WGS sequence"/>
</dbReference>
<dbReference type="EMBL" id="NFKM01000001">
    <property type="protein sequence ID" value="OUP61995.1"/>
    <property type="molecule type" value="Genomic_DNA"/>
</dbReference>
<dbReference type="PANTHER" id="PTHR36439">
    <property type="entry name" value="BLL4334 PROTEIN"/>
    <property type="match status" value="1"/>
</dbReference>
<accession>A0A1Y4LZH7</accession>